<dbReference type="InterPro" id="IPR036388">
    <property type="entry name" value="WH-like_DNA-bd_sf"/>
</dbReference>
<evidence type="ECO:0000259" key="1">
    <source>
        <dbReference type="Pfam" id="PF24266"/>
    </source>
</evidence>
<dbReference type="Pfam" id="PF13412">
    <property type="entry name" value="HTH_24"/>
    <property type="match status" value="1"/>
</dbReference>
<feature type="non-terminal residue" evidence="2">
    <location>
        <position position="1"/>
    </location>
</feature>
<dbReference type="AlphaFoldDB" id="X0RWC7"/>
<dbReference type="PANTHER" id="PTHR36216">
    <property type="entry name" value="TRANSCRIPTIONAL REGULATOR, TRMB"/>
    <property type="match status" value="1"/>
</dbReference>
<dbReference type="EMBL" id="BARS01008045">
    <property type="protein sequence ID" value="GAF73124.1"/>
    <property type="molecule type" value="Genomic_DNA"/>
</dbReference>
<feature type="domain" description="HVO-0163 N-terminal HTH" evidence="1">
    <location>
        <begin position="3"/>
        <end position="62"/>
    </location>
</feature>
<dbReference type="InterPro" id="IPR036390">
    <property type="entry name" value="WH_DNA-bd_sf"/>
</dbReference>
<reference evidence="2" key="1">
    <citation type="journal article" date="2014" name="Front. Microbiol.">
        <title>High frequency of phylogenetically diverse reductive dehalogenase-homologous genes in deep subseafloor sedimentary metagenomes.</title>
        <authorList>
            <person name="Kawai M."/>
            <person name="Futagami T."/>
            <person name="Toyoda A."/>
            <person name="Takaki Y."/>
            <person name="Nishi S."/>
            <person name="Hori S."/>
            <person name="Arai W."/>
            <person name="Tsubouchi T."/>
            <person name="Morono Y."/>
            <person name="Uchiyama I."/>
            <person name="Ito T."/>
            <person name="Fujiyama A."/>
            <person name="Inagaki F."/>
            <person name="Takami H."/>
        </authorList>
    </citation>
    <scope>NUCLEOTIDE SEQUENCE</scope>
    <source>
        <strain evidence="2">Expedition CK06-06</strain>
    </source>
</reference>
<accession>X0RWC7</accession>
<sequence length="131" mass="15201">VNILTQILNNPGVHHNELLRNCNLQKGQLQWHIDVLLRNQIIKKEKHGQYTIYVPVLKSYDSEEIIFMKSKTSSEILTIIKNKPGINSSEISRLINLSRSTVKYHIDKLSEENLISLIRKGRKIELFSIKP</sequence>
<name>X0RWC7_9ZZZZ</name>
<dbReference type="Gene3D" id="1.10.10.10">
    <property type="entry name" value="Winged helix-like DNA-binding domain superfamily/Winged helix DNA-binding domain"/>
    <property type="match status" value="2"/>
</dbReference>
<dbReference type="InterPro" id="IPR056504">
    <property type="entry name" value="HTH_HVO_0163_N"/>
</dbReference>
<proteinExistence type="predicted"/>
<gene>
    <name evidence="2" type="ORF">S01H1_15414</name>
</gene>
<dbReference type="CDD" id="cd00090">
    <property type="entry name" value="HTH_ARSR"/>
    <property type="match status" value="1"/>
</dbReference>
<organism evidence="2">
    <name type="scientific">marine sediment metagenome</name>
    <dbReference type="NCBI Taxonomy" id="412755"/>
    <lineage>
        <taxon>unclassified sequences</taxon>
        <taxon>metagenomes</taxon>
        <taxon>ecological metagenomes</taxon>
    </lineage>
</organism>
<evidence type="ECO:0000313" key="2">
    <source>
        <dbReference type="EMBL" id="GAF73124.1"/>
    </source>
</evidence>
<dbReference type="SUPFAM" id="SSF46785">
    <property type="entry name" value="Winged helix' DNA-binding domain"/>
    <property type="match status" value="2"/>
</dbReference>
<dbReference type="Pfam" id="PF24266">
    <property type="entry name" value="HTH_HVO_0163_N"/>
    <property type="match status" value="1"/>
</dbReference>
<dbReference type="PANTHER" id="PTHR36216:SF1">
    <property type="entry name" value="HTH ARSR-TYPE DOMAIN-CONTAINING PROTEIN"/>
    <property type="match status" value="1"/>
</dbReference>
<dbReference type="InterPro" id="IPR011991">
    <property type="entry name" value="ArsR-like_HTH"/>
</dbReference>
<protein>
    <recommendedName>
        <fullName evidence="1">HVO-0163 N-terminal HTH domain-containing protein</fullName>
    </recommendedName>
</protein>
<comment type="caution">
    <text evidence="2">The sequence shown here is derived from an EMBL/GenBank/DDBJ whole genome shotgun (WGS) entry which is preliminary data.</text>
</comment>